<evidence type="ECO:0000313" key="2">
    <source>
        <dbReference type="EMBL" id="KAK3731969.1"/>
    </source>
</evidence>
<gene>
    <name evidence="2" type="ORF">RRG08_045028</name>
</gene>
<feature type="region of interest" description="Disordered" evidence="1">
    <location>
        <begin position="75"/>
        <end position="110"/>
    </location>
</feature>
<sequence>MAHGGLKQRRPQAWFPHLTGPRQAENILIPVNSISHAVFLNHHQLILLLRSFQRRLASGGYLRLRNRQKVNPLIPAQVARGAGPADGPDSENWPEIRGSRAADYRLRQRPGPPLTLVSGLGRDNLI</sequence>
<evidence type="ECO:0000256" key="1">
    <source>
        <dbReference type="SAM" id="MobiDB-lite"/>
    </source>
</evidence>
<organism evidence="2 3">
    <name type="scientific">Elysia crispata</name>
    <name type="common">lettuce slug</name>
    <dbReference type="NCBI Taxonomy" id="231223"/>
    <lineage>
        <taxon>Eukaryota</taxon>
        <taxon>Metazoa</taxon>
        <taxon>Spiralia</taxon>
        <taxon>Lophotrochozoa</taxon>
        <taxon>Mollusca</taxon>
        <taxon>Gastropoda</taxon>
        <taxon>Heterobranchia</taxon>
        <taxon>Euthyneura</taxon>
        <taxon>Panpulmonata</taxon>
        <taxon>Sacoglossa</taxon>
        <taxon>Placobranchoidea</taxon>
        <taxon>Plakobranchidae</taxon>
        <taxon>Elysia</taxon>
    </lineage>
</organism>
<keyword evidence="3" id="KW-1185">Reference proteome</keyword>
<feature type="compositionally biased region" description="Basic and acidic residues" evidence="1">
    <location>
        <begin position="97"/>
        <end position="106"/>
    </location>
</feature>
<dbReference type="EMBL" id="JAWDGP010006982">
    <property type="protein sequence ID" value="KAK3731969.1"/>
    <property type="molecule type" value="Genomic_DNA"/>
</dbReference>
<evidence type="ECO:0000313" key="3">
    <source>
        <dbReference type="Proteomes" id="UP001283361"/>
    </source>
</evidence>
<dbReference type="Proteomes" id="UP001283361">
    <property type="component" value="Unassembled WGS sequence"/>
</dbReference>
<protein>
    <submittedName>
        <fullName evidence="2">Uncharacterized protein</fullName>
    </submittedName>
</protein>
<reference evidence="2" key="1">
    <citation type="journal article" date="2023" name="G3 (Bethesda)">
        <title>A reference genome for the long-term kleptoplast-retaining sea slug Elysia crispata morphotype clarki.</title>
        <authorList>
            <person name="Eastman K.E."/>
            <person name="Pendleton A.L."/>
            <person name="Shaikh M.A."/>
            <person name="Suttiyut T."/>
            <person name="Ogas R."/>
            <person name="Tomko P."/>
            <person name="Gavelis G."/>
            <person name="Widhalm J.R."/>
            <person name="Wisecaver J.H."/>
        </authorList>
    </citation>
    <scope>NUCLEOTIDE SEQUENCE</scope>
    <source>
        <strain evidence="2">ECLA1</strain>
    </source>
</reference>
<proteinExistence type="predicted"/>
<dbReference type="AlphaFoldDB" id="A0AAE0Y4N9"/>
<accession>A0AAE0Y4N9</accession>
<comment type="caution">
    <text evidence="2">The sequence shown here is derived from an EMBL/GenBank/DDBJ whole genome shotgun (WGS) entry which is preliminary data.</text>
</comment>
<name>A0AAE0Y4N9_9GAST</name>